<dbReference type="Proteomes" id="UP001292094">
    <property type="component" value="Unassembled WGS sequence"/>
</dbReference>
<feature type="domain" description="Peptide methionine sulphoxide reductase MsrA" evidence="5">
    <location>
        <begin position="93"/>
        <end position="205"/>
    </location>
</feature>
<dbReference type="Gene3D" id="3.30.1060.10">
    <property type="entry name" value="Peptide methionine sulphoxide reductase MsrA"/>
    <property type="match status" value="1"/>
</dbReference>
<dbReference type="PANTHER" id="PTHR43774">
    <property type="entry name" value="PEPTIDE METHIONINE SULFOXIDE REDUCTASE"/>
    <property type="match status" value="1"/>
</dbReference>
<dbReference type="EMBL" id="JAWZYT010000345">
    <property type="protein sequence ID" value="KAK4324636.1"/>
    <property type="molecule type" value="Genomic_DNA"/>
</dbReference>
<name>A0AAE1ULA4_9EUCA</name>
<sequence length="271" mass="31186">MQHISTLAIVTTVASSPFHQVFFNFSFELGELIRVGGESQQAVGFKRYVVRNLWQLSYMNIIRQVHYFFTPKMKLGLRTADLLEPAMATKKATTRVGFAGGSKVNPTYRSMGDHTETIDVDYDPEQTDYESLLHLFWKYHDPTSKCSRQYMSAIFYHDEEQKSLAEKTLKYQQSLRARPVTTSILPLTKFYEAEDYHQKYLLQRHPQLVTALDVDPGEDLIKSHVAARINGYVGGYGSEANFNKEQKTWGITEEMAEYIRKEVISAYPGLR</sequence>
<evidence type="ECO:0000256" key="2">
    <source>
        <dbReference type="ARBA" id="ARBA00012502"/>
    </source>
</evidence>
<dbReference type="PANTHER" id="PTHR43774:SF1">
    <property type="entry name" value="PEPTIDE METHIONINE SULFOXIDE REDUCTASE MSRA 2"/>
    <property type="match status" value="1"/>
</dbReference>
<feature type="domain" description="Selenoprotein methionine sulfoxide reductase A helical" evidence="6">
    <location>
        <begin position="218"/>
        <end position="247"/>
    </location>
</feature>
<dbReference type="GO" id="GO:0008113">
    <property type="term" value="F:peptide-methionine (S)-S-oxide reductase activity"/>
    <property type="evidence" value="ECO:0007669"/>
    <property type="project" value="UniProtKB-EC"/>
</dbReference>
<dbReference type="Pfam" id="PF20939">
    <property type="entry name" value="MsrA_helical"/>
    <property type="match status" value="1"/>
</dbReference>
<dbReference type="FunFam" id="3.30.1060.10:FF:000004">
    <property type="entry name" value="Peptide methionine sulfoxide reductase A5"/>
    <property type="match status" value="1"/>
</dbReference>
<evidence type="ECO:0000256" key="4">
    <source>
        <dbReference type="ARBA" id="ARBA00030643"/>
    </source>
</evidence>
<evidence type="ECO:0000259" key="6">
    <source>
        <dbReference type="Pfam" id="PF20939"/>
    </source>
</evidence>
<dbReference type="AlphaFoldDB" id="A0AAE1ULA4"/>
<keyword evidence="3" id="KW-0560">Oxidoreductase</keyword>
<proteinExistence type="inferred from homology"/>
<accession>A0AAE1ULA4</accession>
<evidence type="ECO:0000259" key="5">
    <source>
        <dbReference type="Pfam" id="PF01625"/>
    </source>
</evidence>
<evidence type="ECO:0000313" key="8">
    <source>
        <dbReference type="Proteomes" id="UP001292094"/>
    </source>
</evidence>
<keyword evidence="8" id="KW-1185">Reference proteome</keyword>
<dbReference type="SUPFAM" id="SSF55068">
    <property type="entry name" value="Peptide methionine sulfoxide reductase"/>
    <property type="match status" value="1"/>
</dbReference>
<dbReference type="InterPro" id="IPR036509">
    <property type="entry name" value="Met_Sox_Rdtase_MsrA_sf"/>
</dbReference>
<evidence type="ECO:0000256" key="1">
    <source>
        <dbReference type="ARBA" id="ARBA00005591"/>
    </source>
</evidence>
<comment type="similarity">
    <text evidence="1">Belongs to the MsrA Met sulfoxide reductase family.</text>
</comment>
<dbReference type="Pfam" id="PF01625">
    <property type="entry name" value="PMSR"/>
    <property type="match status" value="1"/>
</dbReference>
<dbReference type="InterPro" id="IPR002569">
    <property type="entry name" value="Met_Sox_Rdtase_MsrA_dom"/>
</dbReference>
<comment type="caution">
    <text evidence="7">The sequence shown here is derived from an EMBL/GenBank/DDBJ whole genome shotgun (WGS) entry which is preliminary data.</text>
</comment>
<evidence type="ECO:0000313" key="7">
    <source>
        <dbReference type="EMBL" id="KAK4324636.1"/>
    </source>
</evidence>
<protein>
    <recommendedName>
        <fullName evidence="2">peptide-methionine (S)-S-oxide reductase</fullName>
        <ecNumber evidence="2">1.8.4.11</ecNumber>
    </recommendedName>
    <alternativeName>
        <fullName evidence="4">Peptide-methionine (S)-S-oxide reductase</fullName>
    </alternativeName>
</protein>
<gene>
    <name evidence="7" type="ORF">Pmani_004748</name>
</gene>
<dbReference type="InterPro" id="IPR049006">
    <property type="entry name" value="MsrA_helical"/>
</dbReference>
<evidence type="ECO:0000256" key="3">
    <source>
        <dbReference type="ARBA" id="ARBA00023002"/>
    </source>
</evidence>
<organism evidence="7 8">
    <name type="scientific">Petrolisthes manimaculis</name>
    <dbReference type="NCBI Taxonomy" id="1843537"/>
    <lineage>
        <taxon>Eukaryota</taxon>
        <taxon>Metazoa</taxon>
        <taxon>Ecdysozoa</taxon>
        <taxon>Arthropoda</taxon>
        <taxon>Crustacea</taxon>
        <taxon>Multicrustacea</taxon>
        <taxon>Malacostraca</taxon>
        <taxon>Eumalacostraca</taxon>
        <taxon>Eucarida</taxon>
        <taxon>Decapoda</taxon>
        <taxon>Pleocyemata</taxon>
        <taxon>Anomura</taxon>
        <taxon>Galatheoidea</taxon>
        <taxon>Porcellanidae</taxon>
        <taxon>Petrolisthes</taxon>
    </lineage>
</organism>
<reference evidence="7" key="1">
    <citation type="submission" date="2023-11" db="EMBL/GenBank/DDBJ databases">
        <title>Genome assemblies of two species of porcelain crab, Petrolisthes cinctipes and Petrolisthes manimaculis (Anomura: Porcellanidae).</title>
        <authorList>
            <person name="Angst P."/>
        </authorList>
    </citation>
    <scope>NUCLEOTIDE SEQUENCE</scope>
    <source>
        <strain evidence="7">PB745_02</strain>
        <tissue evidence="7">Gill</tissue>
    </source>
</reference>
<dbReference type="EC" id="1.8.4.11" evidence="2"/>